<keyword evidence="5" id="KW-1185">Reference proteome</keyword>
<dbReference type="GO" id="GO:0016787">
    <property type="term" value="F:hydrolase activity"/>
    <property type="evidence" value="ECO:0007669"/>
    <property type="project" value="InterPro"/>
</dbReference>
<dbReference type="PANTHER" id="PTHR47396:SF1">
    <property type="entry name" value="ATP-DEPENDENT HELICASE IRC3-RELATED"/>
    <property type="match status" value="1"/>
</dbReference>
<dbReference type="Pfam" id="PF08463">
    <property type="entry name" value="EcoEI_R_C"/>
    <property type="match status" value="1"/>
</dbReference>
<dbReference type="PROSITE" id="PS51194">
    <property type="entry name" value="HELICASE_CTER"/>
    <property type="match status" value="1"/>
</dbReference>
<dbReference type="Pfam" id="PF04851">
    <property type="entry name" value="ResIII"/>
    <property type="match status" value="1"/>
</dbReference>
<dbReference type="SMART" id="SM00487">
    <property type="entry name" value="DEXDc"/>
    <property type="match status" value="1"/>
</dbReference>
<evidence type="ECO:0000313" key="4">
    <source>
        <dbReference type="EMBL" id="TYZ12715.1"/>
    </source>
</evidence>
<dbReference type="GO" id="GO:0005524">
    <property type="term" value="F:ATP binding"/>
    <property type="evidence" value="ECO:0007669"/>
    <property type="project" value="InterPro"/>
</dbReference>
<dbReference type="EMBL" id="VTHL01000003">
    <property type="protein sequence ID" value="TYZ12715.1"/>
    <property type="molecule type" value="Genomic_DNA"/>
</dbReference>
<keyword evidence="4" id="KW-0378">Hydrolase</keyword>
<dbReference type="NCBIfam" id="NF046051">
    <property type="entry name" value="restrict_EcoAI"/>
    <property type="match status" value="1"/>
</dbReference>
<feature type="domain" description="Helicase ATP-binding" evidence="2">
    <location>
        <begin position="180"/>
        <end position="347"/>
    </location>
</feature>
<dbReference type="SUPFAM" id="SSF52540">
    <property type="entry name" value="P-loop containing nucleoside triphosphate hydrolases"/>
    <property type="match status" value="1"/>
</dbReference>
<dbReference type="InterPro" id="IPR013670">
    <property type="entry name" value="EcoEI_R_C_dom"/>
</dbReference>
<dbReference type="RefSeq" id="WP_149069950.1">
    <property type="nucleotide sequence ID" value="NZ_VTHL01000003.1"/>
</dbReference>
<feature type="domain" description="Helicase C-terminal" evidence="3">
    <location>
        <begin position="416"/>
        <end position="592"/>
    </location>
</feature>
<dbReference type="InterPro" id="IPR014001">
    <property type="entry name" value="Helicase_ATP-bd"/>
</dbReference>
<feature type="compositionally biased region" description="Acidic residues" evidence="1">
    <location>
        <begin position="583"/>
        <end position="599"/>
    </location>
</feature>
<keyword evidence="4" id="KW-0547">Nucleotide-binding</keyword>
<evidence type="ECO:0000259" key="2">
    <source>
        <dbReference type="PROSITE" id="PS51192"/>
    </source>
</evidence>
<dbReference type="GO" id="GO:0004386">
    <property type="term" value="F:helicase activity"/>
    <property type="evidence" value="ECO:0007669"/>
    <property type="project" value="UniProtKB-KW"/>
</dbReference>
<accession>A0A5D6VBT6</accession>
<dbReference type="InterPro" id="IPR001650">
    <property type="entry name" value="Helicase_C-like"/>
</dbReference>
<keyword evidence="4" id="KW-0347">Helicase</keyword>
<protein>
    <submittedName>
        <fullName evidence="4">DEAD/DEAH box helicase</fullName>
    </submittedName>
</protein>
<reference evidence="4 5" key="1">
    <citation type="submission" date="2019-08" db="EMBL/GenBank/DDBJ databases">
        <authorList>
            <person name="Seo M.-J."/>
        </authorList>
    </citation>
    <scope>NUCLEOTIDE SEQUENCE [LARGE SCALE GENOMIC DNA]</scope>
    <source>
        <strain evidence="4 5">KIGAM108</strain>
    </source>
</reference>
<comment type="caution">
    <text evidence="4">The sequence shown here is derived from an EMBL/GenBank/DDBJ whole genome shotgun (WGS) entry which is preliminary data.</text>
</comment>
<dbReference type="CDD" id="cd18799">
    <property type="entry name" value="SF2_C_EcoAI-like"/>
    <property type="match status" value="1"/>
</dbReference>
<proteinExistence type="predicted"/>
<dbReference type="CDD" id="cd18032">
    <property type="entry name" value="DEXHc_RE_I_III_res"/>
    <property type="match status" value="1"/>
</dbReference>
<gene>
    <name evidence="4" type="ORF">FY528_05340</name>
</gene>
<dbReference type="InterPro" id="IPR050742">
    <property type="entry name" value="Helicase_Restrict-Modif_Enz"/>
</dbReference>
<evidence type="ECO:0000256" key="1">
    <source>
        <dbReference type="SAM" id="MobiDB-lite"/>
    </source>
</evidence>
<name>A0A5D6VBT6_9BACT</name>
<dbReference type="InterPro" id="IPR006935">
    <property type="entry name" value="Helicase/UvrB_N"/>
</dbReference>
<keyword evidence="4" id="KW-0067">ATP-binding</keyword>
<dbReference type="AlphaFoldDB" id="A0A5D6VBT6"/>
<evidence type="ECO:0000313" key="5">
    <source>
        <dbReference type="Proteomes" id="UP000322791"/>
    </source>
</evidence>
<dbReference type="Pfam" id="PF00271">
    <property type="entry name" value="Helicase_C"/>
    <property type="match status" value="1"/>
</dbReference>
<sequence>MDSSISNAFILGAETEADTCRKEVTPKLKASGWDDERILEQRAFTKGKVVVVGRNAKRQKVKRADYLLRYSQDYLLAVVEAKRRYKSAGAGLQQAKDYAEILKLKFAYATNGHEIIEYDFLTGQEARVDRFPTPDELWLRLHGGNLPDDRTQELLLKPLRVIPGKEIRYYQQLAVNRATRAILDGQQRLLLTLATGTGKTTVAFQLIYKLWENRWNRTGEHRRPKVLFLADRSVLVDEPHAKDFALFGDARCLLSEDGPTTSREIYFALYQGLAEDDNRDGLFRKFPRDFFDLIVIDECHRGSASEDSSWRRILDYFAPAVKLGLTATPLREDNKDTYQYFGDPLYTYSLRQGIEDGFLAPYIVHRVVTDVDARGWRPQAGQTDREGALIPDREYHTEDFEQTVAYLPRTKAVAQHLTEFLRKNGRFDKTIVFCHDQPHADEFRREFNNLNTDLTRQHPNYCVRITSDEGDVGKGFLSDFMDIEKEIPVVVTTSKLLSTGVDIPTCRNVVIFRLVNSMTEFKQIVGRGTRIREDKQKLFFTILDYTGSATSKFADPEFDGVPPLLTQEEIDEQGRQIAGSFEEFPDPDQGEDEDDDDQDNGNGGGGGGGGRRKFHVDEGQAAVVNEAVHMLDSQGQLRTVQFTQYAKEEITTMFTSAGELRAAWSDLHQREHILQLLEAKGIELDQLADFVGKPEADPFDVLCYVAFDLKPRTRRERAAWVRQHKAEFFSRHSAQAREILEQILKKYEEIGPSQVSPEIVSVPPLTQYGNAAEIAAHFGGVGKLVQAVDEMQQILYAEDAA</sequence>
<dbReference type="InterPro" id="IPR027417">
    <property type="entry name" value="P-loop_NTPase"/>
</dbReference>
<dbReference type="Gene3D" id="3.90.1570.30">
    <property type="match status" value="1"/>
</dbReference>
<dbReference type="GO" id="GO:0005829">
    <property type="term" value="C:cytosol"/>
    <property type="evidence" value="ECO:0007669"/>
    <property type="project" value="TreeGrafter"/>
</dbReference>
<dbReference type="PROSITE" id="PS51192">
    <property type="entry name" value="HELICASE_ATP_BIND_1"/>
    <property type="match status" value="1"/>
</dbReference>
<dbReference type="PANTHER" id="PTHR47396">
    <property type="entry name" value="TYPE I RESTRICTION ENZYME ECOKI R PROTEIN"/>
    <property type="match status" value="1"/>
</dbReference>
<feature type="region of interest" description="Disordered" evidence="1">
    <location>
        <begin position="580"/>
        <end position="614"/>
    </location>
</feature>
<dbReference type="GO" id="GO:0006304">
    <property type="term" value="P:DNA modification"/>
    <property type="evidence" value="ECO:0007669"/>
    <property type="project" value="InterPro"/>
</dbReference>
<dbReference type="Gene3D" id="3.40.50.300">
    <property type="entry name" value="P-loop containing nucleotide triphosphate hydrolases"/>
    <property type="match status" value="2"/>
</dbReference>
<evidence type="ECO:0000259" key="3">
    <source>
        <dbReference type="PROSITE" id="PS51194"/>
    </source>
</evidence>
<dbReference type="Proteomes" id="UP000322791">
    <property type="component" value="Unassembled WGS sequence"/>
</dbReference>
<organism evidence="4 5">
    <name type="scientific">Hymenobacter lutimineralis</name>
    <dbReference type="NCBI Taxonomy" id="2606448"/>
    <lineage>
        <taxon>Bacteria</taxon>
        <taxon>Pseudomonadati</taxon>
        <taxon>Bacteroidota</taxon>
        <taxon>Cytophagia</taxon>
        <taxon>Cytophagales</taxon>
        <taxon>Hymenobacteraceae</taxon>
        <taxon>Hymenobacter</taxon>
    </lineage>
</organism>
<dbReference type="GO" id="GO:0003677">
    <property type="term" value="F:DNA binding"/>
    <property type="evidence" value="ECO:0007669"/>
    <property type="project" value="InterPro"/>
</dbReference>